<proteinExistence type="predicted"/>
<dbReference type="AlphaFoldDB" id="A0A9Q9IC72"/>
<organism evidence="2 3">
    <name type="scientific">Dactylosporangium aurantiacum</name>
    <dbReference type="NCBI Taxonomy" id="35754"/>
    <lineage>
        <taxon>Bacteria</taxon>
        <taxon>Bacillati</taxon>
        <taxon>Actinomycetota</taxon>
        <taxon>Actinomycetes</taxon>
        <taxon>Micromonosporales</taxon>
        <taxon>Micromonosporaceae</taxon>
        <taxon>Dactylosporangium</taxon>
    </lineage>
</organism>
<dbReference type="Proteomes" id="UP001058003">
    <property type="component" value="Chromosome"/>
</dbReference>
<gene>
    <name evidence="2" type="ORF">Daura_27295</name>
</gene>
<evidence type="ECO:0000256" key="1">
    <source>
        <dbReference type="SAM" id="MobiDB-lite"/>
    </source>
</evidence>
<dbReference type="KEGG" id="daur:Daura_27295"/>
<dbReference type="RefSeq" id="WP_156089291.1">
    <property type="nucleotide sequence ID" value="NZ_CP073767.1"/>
</dbReference>
<sequence>MRLLHQHRHGGDPSPGPVPDGAVVVGLSVHDDTVERLEYALRPGGALLAVTPA</sequence>
<reference evidence="2" key="1">
    <citation type="submission" date="2021-04" db="EMBL/GenBank/DDBJ databases">
        <title>Dactylosporangium aurantiacum NRRL B-8018 full assembly.</title>
        <authorList>
            <person name="Hartkoorn R.C."/>
            <person name="Beaudoing E."/>
            <person name="Hot D."/>
        </authorList>
    </citation>
    <scope>NUCLEOTIDE SEQUENCE</scope>
    <source>
        <strain evidence="2">NRRL B-8018</strain>
    </source>
</reference>
<name>A0A9Q9IC72_9ACTN</name>
<evidence type="ECO:0000313" key="2">
    <source>
        <dbReference type="EMBL" id="UWZ50533.1"/>
    </source>
</evidence>
<keyword evidence="3" id="KW-1185">Reference proteome</keyword>
<evidence type="ECO:0000313" key="3">
    <source>
        <dbReference type="Proteomes" id="UP001058003"/>
    </source>
</evidence>
<feature type="region of interest" description="Disordered" evidence="1">
    <location>
        <begin position="1"/>
        <end position="21"/>
    </location>
</feature>
<protein>
    <submittedName>
        <fullName evidence="2">Uncharacterized protein</fullName>
    </submittedName>
</protein>
<accession>A0A9Q9IC72</accession>
<dbReference type="EMBL" id="CP073767">
    <property type="protein sequence ID" value="UWZ50533.1"/>
    <property type="molecule type" value="Genomic_DNA"/>
</dbReference>